<evidence type="ECO:0000313" key="3">
    <source>
        <dbReference type="Proteomes" id="UP000092578"/>
    </source>
</evidence>
<dbReference type="GO" id="GO:1901135">
    <property type="term" value="P:carbohydrate derivative metabolic process"/>
    <property type="evidence" value="ECO:0007669"/>
    <property type="project" value="InterPro"/>
</dbReference>
<dbReference type="SUPFAM" id="SSF53697">
    <property type="entry name" value="SIS domain"/>
    <property type="match status" value="1"/>
</dbReference>
<proteinExistence type="predicted"/>
<feature type="domain" description="DUF2529" evidence="1">
    <location>
        <begin position="1"/>
        <end position="169"/>
    </location>
</feature>
<reference evidence="3" key="1">
    <citation type="submission" date="2016-05" db="EMBL/GenBank/DDBJ databases">
        <authorList>
            <person name="Liu B."/>
            <person name="Wang J."/>
            <person name="Zhu Y."/>
            <person name="Liu G."/>
            <person name="Chen Q."/>
            <person name="Chen Z."/>
            <person name="Lan J."/>
            <person name="Che J."/>
            <person name="Ge C."/>
            <person name="Shi H."/>
            <person name="Pan Z."/>
            <person name="Liu X."/>
        </authorList>
    </citation>
    <scope>NUCLEOTIDE SEQUENCE [LARGE SCALE GENOMIC DNA]</scope>
    <source>
        <strain evidence="3">FJAT-27215</strain>
    </source>
</reference>
<sequence>MLKMFTTQLNGLFQRITDKEADQIEDGARLLAQAVVGEGRIYIKGLQEMKAVEAEAVSGADSLSCIQAFDSVGDITQSDRVLLVSRFAHDSEALTAAAALEERGVPFVAVAGLASEEKDSLHELADVFIDTKVTKGLLPSENGGRTGFPSSLAALYIYFALKLTIDEILQEQD</sequence>
<evidence type="ECO:0000259" key="1">
    <source>
        <dbReference type="Pfam" id="PF10740"/>
    </source>
</evidence>
<dbReference type="Gene3D" id="3.40.50.10490">
    <property type="entry name" value="Glucose-6-phosphate isomerase like protein, domain 1"/>
    <property type="match status" value="1"/>
</dbReference>
<dbReference type="InterPro" id="IPR046348">
    <property type="entry name" value="SIS_dom_sf"/>
</dbReference>
<name>A0A1B9AY38_9BACI</name>
<dbReference type="Pfam" id="PF10740">
    <property type="entry name" value="DUF2529"/>
    <property type="match status" value="1"/>
</dbReference>
<dbReference type="EMBL" id="MAYT01000012">
    <property type="protein sequence ID" value="OCA88822.1"/>
    <property type="molecule type" value="Genomic_DNA"/>
</dbReference>
<dbReference type="GO" id="GO:0097367">
    <property type="term" value="F:carbohydrate derivative binding"/>
    <property type="evidence" value="ECO:0007669"/>
    <property type="project" value="InterPro"/>
</dbReference>
<protein>
    <recommendedName>
        <fullName evidence="1">DUF2529 domain-containing protein</fullName>
    </recommendedName>
</protein>
<dbReference type="Proteomes" id="UP000092578">
    <property type="component" value="Unassembled WGS sequence"/>
</dbReference>
<organism evidence="2 3">
    <name type="scientific">Pseudobacillus wudalianchiensis</name>
    <dbReference type="NCBI Taxonomy" id="1743143"/>
    <lineage>
        <taxon>Bacteria</taxon>
        <taxon>Bacillati</taxon>
        <taxon>Bacillota</taxon>
        <taxon>Bacilli</taxon>
        <taxon>Bacillales</taxon>
        <taxon>Bacillaceae</taxon>
        <taxon>Pseudobacillus</taxon>
    </lineage>
</organism>
<evidence type="ECO:0000313" key="2">
    <source>
        <dbReference type="EMBL" id="OCA88822.1"/>
    </source>
</evidence>
<dbReference type="RefSeq" id="WP_065410145.1">
    <property type="nucleotide sequence ID" value="NZ_MAYT01000012.1"/>
</dbReference>
<gene>
    <name evidence="2" type="ORF">A8F95_05120</name>
</gene>
<keyword evidence="3" id="KW-1185">Reference proteome</keyword>
<dbReference type="InterPro" id="IPR019676">
    <property type="entry name" value="DUF2529"/>
</dbReference>
<accession>A0A1B9AY38</accession>
<comment type="caution">
    <text evidence="2">The sequence shown here is derived from an EMBL/GenBank/DDBJ whole genome shotgun (WGS) entry which is preliminary data.</text>
</comment>
<dbReference type="AlphaFoldDB" id="A0A1B9AY38"/>